<reference evidence="1" key="1">
    <citation type="submission" date="2014-09" db="EMBL/GenBank/DDBJ databases">
        <authorList>
            <person name="Magalhaes I.L.F."/>
            <person name="Oliveira U."/>
            <person name="Santos F.R."/>
            <person name="Vidigal T.H.D.A."/>
            <person name="Brescovit A.D."/>
            <person name="Santos A.J."/>
        </authorList>
    </citation>
    <scope>NUCLEOTIDE SEQUENCE</scope>
    <source>
        <tissue evidence="1">Shoot tissue taken approximately 20 cm above the soil surface</tissue>
    </source>
</reference>
<organism evidence="1">
    <name type="scientific">Arundo donax</name>
    <name type="common">Giant reed</name>
    <name type="synonym">Donax arundinaceus</name>
    <dbReference type="NCBI Taxonomy" id="35708"/>
    <lineage>
        <taxon>Eukaryota</taxon>
        <taxon>Viridiplantae</taxon>
        <taxon>Streptophyta</taxon>
        <taxon>Embryophyta</taxon>
        <taxon>Tracheophyta</taxon>
        <taxon>Spermatophyta</taxon>
        <taxon>Magnoliopsida</taxon>
        <taxon>Liliopsida</taxon>
        <taxon>Poales</taxon>
        <taxon>Poaceae</taxon>
        <taxon>PACMAD clade</taxon>
        <taxon>Arundinoideae</taxon>
        <taxon>Arundineae</taxon>
        <taxon>Arundo</taxon>
    </lineage>
</organism>
<accession>A0A0A8YHE4</accession>
<sequence length="35" mass="4115">MLCVEAAGMRYSCMGWSRPRFGIKSTFWFELNLLL</sequence>
<proteinExistence type="predicted"/>
<dbReference type="AlphaFoldDB" id="A0A0A8YHE4"/>
<evidence type="ECO:0000313" key="1">
    <source>
        <dbReference type="EMBL" id="JAD25899.1"/>
    </source>
</evidence>
<protein>
    <submittedName>
        <fullName evidence="1">Uncharacterized protein</fullName>
    </submittedName>
</protein>
<dbReference type="EMBL" id="GBRH01271996">
    <property type="protein sequence ID" value="JAD25899.1"/>
    <property type="molecule type" value="Transcribed_RNA"/>
</dbReference>
<name>A0A0A8YHE4_ARUDO</name>
<reference evidence="1" key="2">
    <citation type="journal article" date="2015" name="Data Brief">
        <title>Shoot transcriptome of the giant reed, Arundo donax.</title>
        <authorList>
            <person name="Barrero R.A."/>
            <person name="Guerrero F.D."/>
            <person name="Moolhuijzen P."/>
            <person name="Goolsby J.A."/>
            <person name="Tidwell J."/>
            <person name="Bellgard S.E."/>
            <person name="Bellgard M.I."/>
        </authorList>
    </citation>
    <scope>NUCLEOTIDE SEQUENCE</scope>
    <source>
        <tissue evidence="1">Shoot tissue taken approximately 20 cm above the soil surface</tissue>
    </source>
</reference>